<evidence type="ECO:0000313" key="4">
    <source>
        <dbReference type="Proteomes" id="UP000656881"/>
    </source>
</evidence>
<dbReference type="Proteomes" id="UP000656881">
    <property type="component" value="Unassembled WGS sequence"/>
</dbReference>
<feature type="compositionally biased region" description="Low complexity" evidence="1">
    <location>
        <begin position="219"/>
        <end position="230"/>
    </location>
</feature>
<feature type="compositionally biased region" description="Gly residues" evidence="1">
    <location>
        <begin position="197"/>
        <end position="218"/>
    </location>
</feature>
<keyword evidence="4" id="KW-1185">Reference proteome</keyword>
<feature type="region of interest" description="Disordered" evidence="1">
    <location>
        <begin position="190"/>
        <end position="233"/>
    </location>
</feature>
<dbReference type="RefSeq" id="WP_189172832.1">
    <property type="nucleotide sequence ID" value="NZ_BMNG01000002.1"/>
</dbReference>
<evidence type="ECO:0000259" key="2">
    <source>
        <dbReference type="Pfam" id="PF20028"/>
    </source>
</evidence>
<proteinExistence type="predicted"/>
<organism evidence="3 4">
    <name type="scientific">Streptomyces lasiicapitis</name>
    <dbReference type="NCBI Taxonomy" id="1923961"/>
    <lineage>
        <taxon>Bacteria</taxon>
        <taxon>Bacillati</taxon>
        <taxon>Actinomycetota</taxon>
        <taxon>Actinomycetes</taxon>
        <taxon>Kitasatosporales</taxon>
        <taxon>Streptomycetaceae</taxon>
        <taxon>Streptomyces</taxon>
    </lineage>
</organism>
<name>A0ABQ2LJE4_9ACTN</name>
<feature type="region of interest" description="Disordered" evidence="1">
    <location>
        <begin position="767"/>
        <end position="820"/>
    </location>
</feature>
<comment type="caution">
    <text evidence="3">The sequence shown here is derived from an EMBL/GenBank/DDBJ whole genome shotgun (WGS) entry which is preliminary data.</text>
</comment>
<dbReference type="InterPro" id="IPR009003">
    <property type="entry name" value="Peptidase_S1_PA"/>
</dbReference>
<feature type="compositionally biased region" description="Low complexity" evidence="1">
    <location>
        <begin position="798"/>
        <end position="809"/>
    </location>
</feature>
<feature type="compositionally biased region" description="Pro residues" evidence="1">
    <location>
        <begin position="774"/>
        <end position="797"/>
    </location>
</feature>
<protein>
    <recommendedName>
        <fullName evidence="2">vWA-MoxR associated protein C-terminal domain-containing protein</fullName>
    </recommendedName>
</protein>
<dbReference type="EMBL" id="BMNG01000002">
    <property type="protein sequence ID" value="GGO36098.1"/>
    <property type="molecule type" value="Genomic_DNA"/>
</dbReference>
<accession>A0ABQ2LJE4</accession>
<gene>
    <name evidence="3" type="ORF">GCM10012286_07650</name>
</gene>
<dbReference type="Pfam" id="PF20028">
    <property type="entry name" value="VMAP-C"/>
    <property type="match status" value="1"/>
</dbReference>
<dbReference type="Pfam" id="PF13365">
    <property type="entry name" value="Trypsin_2"/>
    <property type="match status" value="1"/>
</dbReference>
<evidence type="ECO:0000256" key="1">
    <source>
        <dbReference type="SAM" id="MobiDB-lite"/>
    </source>
</evidence>
<dbReference type="SUPFAM" id="SSF50494">
    <property type="entry name" value="Trypsin-like serine proteases"/>
    <property type="match status" value="1"/>
</dbReference>
<evidence type="ECO:0000313" key="3">
    <source>
        <dbReference type="EMBL" id="GGO36098.1"/>
    </source>
</evidence>
<sequence>MDRRPHSPHGAPSVVAVLARAGEAAAGAGALLSAHRVLTCAHVVNEALGLAPLSETRPVDDVVQVSFERRTVRIKAQIEVWVPPRRGGGAAWHGDLCVLSLSEPAPPAVAPVAWTEMVEGQRLRAWHGFGDPIGFADTRLKVLDGPLGYLDGELSGAAIGPGFSGAPLWTECGTGAAGLVVGRLGHPERPVNSGYSGHPGAGGGGGDSGGGGSGGHSGHSGPTGPTGHLGYAAHSGQTLRRTWALSWQAIREQLYAAGAGAVVDECRTARPPRSDDPLAVELVGLLRSLLPDPAVRADHVRRLDAELGRAAGPTAYGAPAPPSVEALAADLLATPRALPTLSESLVAAGPYGARPEQLTPLLAVGRAVAAAGLLSYAEFAFLERVLSQVVVADATLPARAAREALRFTPLPQPLCTARLGELAVARVIGELEDFHDPVRDSGSPPVPSLVHLVEFVAAACGTDSGEELRGWSDRVCARLGVHAAARDQRRADAARWAASRAAPVVRLLAELTRDGTPGPERYRCRLWQRLADGGVRRVETGTNDEALGPEQVGALIREAADLSAPAGTPLAVDVAVDRADLHLPVDEWETGSPNEFEPSLPLGVHYPLTLRCPEMSRRVPKREAEHRRRWADGHGRPLVVDAAQADGRQVTALLRAGHHDTNQVVLHGPPEVRARLLEICLALGVPVVLWDRDARDHGDAARLDALHPTGLMPQLPDRVWEFRGQALTSERAPRPGRPALVWEEPAAWGGDHAPAAWETAAAWQGPRTELTDPDVPPPRAYPDAPPPLTDPDAPPPWAAAGPVRPAAAPSSTPAQGAGTV</sequence>
<feature type="domain" description="vWA-MoxR associated protein C-terminal" evidence="2">
    <location>
        <begin position="520"/>
        <end position="745"/>
    </location>
</feature>
<reference evidence="4" key="1">
    <citation type="journal article" date="2019" name="Int. J. Syst. Evol. Microbiol.">
        <title>The Global Catalogue of Microorganisms (GCM) 10K type strain sequencing project: providing services to taxonomists for standard genome sequencing and annotation.</title>
        <authorList>
            <consortium name="The Broad Institute Genomics Platform"/>
            <consortium name="The Broad Institute Genome Sequencing Center for Infectious Disease"/>
            <person name="Wu L."/>
            <person name="Ma J."/>
        </authorList>
    </citation>
    <scope>NUCLEOTIDE SEQUENCE [LARGE SCALE GENOMIC DNA]</scope>
    <source>
        <strain evidence="4">CGMCC 4.7349</strain>
    </source>
</reference>
<dbReference type="InterPro" id="IPR045450">
    <property type="entry name" value="VMAP_C"/>
</dbReference>